<reference evidence="1" key="1">
    <citation type="submission" date="2019-11" db="EMBL/GenBank/DDBJ databases">
        <authorList>
            <person name="Liu Y."/>
            <person name="Hou J."/>
            <person name="Li T.-Q."/>
            <person name="Guan C.-H."/>
            <person name="Wu X."/>
            <person name="Wu H.-Z."/>
            <person name="Ling F."/>
            <person name="Zhang R."/>
            <person name="Shi X.-G."/>
            <person name="Ren J.-P."/>
            <person name="Chen E.-F."/>
            <person name="Sun J.-M."/>
        </authorList>
    </citation>
    <scope>NUCLEOTIDE SEQUENCE</scope>
    <source>
        <strain evidence="1">Adult_tree_wgs_1</strain>
        <tissue evidence="1">Leaves</tissue>
    </source>
</reference>
<dbReference type="PANTHER" id="PTHR33116:SF78">
    <property type="entry name" value="OS12G0587133 PROTEIN"/>
    <property type="match status" value="1"/>
</dbReference>
<accession>A0A834GUJ2</accession>
<sequence>MIKWHQACVTTANYSLSINGEVIGYILGKRGLRGKEGFGGGGGFPGKSNIYFFRVNTSFRFAILGVLGFREGTFPVRYLRVPLLSTKLKSSNCQRIVDSIIAKTKSWTNKDLTYAGRLQLIKNALFSIQTYWSSLSVIPKEVIKEVESIRRAFLWIGTDLRKTGASLS</sequence>
<proteinExistence type="predicted"/>
<dbReference type="PANTHER" id="PTHR33116">
    <property type="entry name" value="REVERSE TRANSCRIPTASE ZINC-BINDING DOMAIN-CONTAINING PROTEIN-RELATED-RELATED"/>
    <property type="match status" value="1"/>
</dbReference>
<evidence type="ECO:0000313" key="1">
    <source>
        <dbReference type="EMBL" id="KAF7141321.1"/>
    </source>
</evidence>
<dbReference type="EMBL" id="WJXA01000006">
    <property type="protein sequence ID" value="KAF7141321.1"/>
    <property type="molecule type" value="Genomic_DNA"/>
</dbReference>
<name>A0A834GUJ2_RHOSS</name>
<dbReference type="Proteomes" id="UP000626092">
    <property type="component" value="Unassembled WGS sequence"/>
</dbReference>
<dbReference type="AlphaFoldDB" id="A0A834GUJ2"/>
<dbReference type="OrthoDB" id="1751077at2759"/>
<gene>
    <name evidence="1" type="ORF">RHSIM_Rhsim06G0090600</name>
</gene>
<evidence type="ECO:0000313" key="2">
    <source>
        <dbReference type="Proteomes" id="UP000626092"/>
    </source>
</evidence>
<comment type="caution">
    <text evidence="1">The sequence shown here is derived from an EMBL/GenBank/DDBJ whole genome shotgun (WGS) entry which is preliminary data.</text>
</comment>
<organism evidence="1 2">
    <name type="scientific">Rhododendron simsii</name>
    <name type="common">Sims's rhododendron</name>
    <dbReference type="NCBI Taxonomy" id="118357"/>
    <lineage>
        <taxon>Eukaryota</taxon>
        <taxon>Viridiplantae</taxon>
        <taxon>Streptophyta</taxon>
        <taxon>Embryophyta</taxon>
        <taxon>Tracheophyta</taxon>
        <taxon>Spermatophyta</taxon>
        <taxon>Magnoliopsida</taxon>
        <taxon>eudicotyledons</taxon>
        <taxon>Gunneridae</taxon>
        <taxon>Pentapetalae</taxon>
        <taxon>asterids</taxon>
        <taxon>Ericales</taxon>
        <taxon>Ericaceae</taxon>
        <taxon>Ericoideae</taxon>
        <taxon>Rhodoreae</taxon>
        <taxon>Rhododendron</taxon>
    </lineage>
</organism>
<protein>
    <submittedName>
        <fullName evidence="1">Uncharacterized protein</fullName>
    </submittedName>
</protein>
<keyword evidence="2" id="KW-1185">Reference proteome</keyword>